<dbReference type="RefSeq" id="WP_015851476.1">
    <property type="nucleotide sequence ID" value="NC_012881.1"/>
</dbReference>
<evidence type="ECO:0000313" key="2">
    <source>
        <dbReference type="EMBL" id="ACS79658.1"/>
    </source>
</evidence>
<accession>C6BSI2</accession>
<dbReference type="AlphaFoldDB" id="C6BSI2"/>
<keyword evidence="1" id="KW-0472">Membrane</keyword>
<evidence type="ECO:0000256" key="1">
    <source>
        <dbReference type="SAM" id="Phobius"/>
    </source>
</evidence>
<evidence type="ECO:0000313" key="3">
    <source>
        <dbReference type="Proteomes" id="UP000002601"/>
    </source>
</evidence>
<dbReference type="EMBL" id="CP001649">
    <property type="protein sequence ID" value="ACS79658.1"/>
    <property type="molecule type" value="Genomic_DNA"/>
</dbReference>
<sequence length="344" mass="39006">MAVDQEFLYKTLRGFGETGLPPQTVNMLIVVGFCLIAIVAAVLWYNNRELKKKLKVVPSSWITDKEQLDTIFETALVYRSKIDLSFHSTSEKRRTVACSIDDIADHLVLEMPANGNVGKSWLGREVTGFFHVPAKQAGMVIFYNFTSIITEVKTKGSQYFNLYVALPDHIEQTQKREFLRVSPPSRHYDYANIIPDTKQGLNAGLKFIATNGEYAPGHMGGKDSKVFLSDISGGGLSLELTHMTNKRAARFKLNKGHNFLVLLSLVDFGDKGIVRHLFVTKVRRIFIDPTQGRAQLGLSFESKFMGFDEDTKKPKWEKVDQNGCPEMDDWTYNLYLELYREGNE</sequence>
<keyword evidence="1" id="KW-1133">Transmembrane helix</keyword>
<dbReference type="eggNOG" id="ENOG503431E">
    <property type="taxonomic scope" value="Bacteria"/>
</dbReference>
<dbReference type="HOGENOM" id="CLU_046666_0_0_7"/>
<feature type="transmembrane region" description="Helical" evidence="1">
    <location>
        <begin position="25"/>
        <end position="45"/>
    </location>
</feature>
<keyword evidence="3" id="KW-1185">Reference proteome</keyword>
<name>C6BSI2_MARSD</name>
<reference evidence="2 3" key="1">
    <citation type="submission" date="2009-06" db="EMBL/GenBank/DDBJ databases">
        <title>Complete sequence of Desulfovibrio salexigens DSM 2638.</title>
        <authorList>
            <consortium name="US DOE Joint Genome Institute"/>
            <person name="Lucas S."/>
            <person name="Copeland A."/>
            <person name="Lapidus A."/>
            <person name="Glavina del Rio T."/>
            <person name="Tice H."/>
            <person name="Bruce D."/>
            <person name="Goodwin L."/>
            <person name="Pitluck S."/>
            <person name="Munk A.C."/>
            <person name="Brettin T."/>
            <person name="Detter J.C."/>
            <person name="Han C."/>
            <person name="Tapia R."/>
            <person name="Larimer F."/>
            <person name="Land M."/>
            <person name="Hauser L."/>
            <person name="Kyrpides N."/>
            <person name="Anderson I."/>
            <person name="Wall J.D."/>
            <person name="Arkin A.P."/>
            <person name="Dehal P."/>
            <person name="Chivian D."/>
            <person name="Giles B."/>
            <person name="Hazen T.C."/>
        </authorList>
    </citation>
    <scope>NUCLEOTIDE SEQUENCE [LARGE SCALE GENOMIC DNA]</scope>
    <source>
        <strain evidence="3">ATCC 14822 / DSM 2638 / NCIMB 8403 / VKM B-1763</strain>
    </source>
</reference>
<dbReference type="STRING" id="526222.Desal_1596"/>
<dbReference type="KEGG" id="dsa:Desal_1596"/>
<evidence type="ECO:0008006" key="4">
    <source>
        <dbReference type="Google" id="ProtNLM"/>
    </source>
</evidence>
<keyword evidence="1" id="KW-0812">Transmembrane</keyword>
<organism evidence="2 3">
    <name type="scientific">Maridesulfovibrio salexigens (strain ATCC 14822 / DSM 2638 / NCIMB 8403 / VKM B-1763)</name>
    <name type="common">Desulfovibrio salexigens</name>
    <dbReference type="NCBI Taxonomy" id="526222"/>
    <lineage>
        <taxon>Bacteria</taxon>
        <taxon>Pseudomonadati</taxon>
        <taxon>Thermodesulfobacteriota</taxon>
        <taxon>Desulfovibrionia</taxon>
        <taxon>Desulfovibrionales</taxon>
        <taxon>Desulfovibrionaceae</taxon>
        <taxon>Maridesulfovibrio</taxon>
    </lineage>
</organism>
<dbReference type="Proteomes" id="UP000002601">
    <property type="component" value="Chromosome"/>
</dbReference>
<proteinExistence type="predicted"/>
<protein>
    <recommendedName>
        <fullName evidence="4">PilZ domain-containing protein</fullName>
    </recommendedName>
</protein>
<dbReference type="OrthoDB" id="5470063at2"/>
<gene>
    <name evidence="2" type="ordered locus">Desal_1596</name>
</gene>